<comment type="caution">
    <text evidence="4">The sequence shown here is derived from an EMBL/GenBank/DDBJ whole genome shotgun (WGS) entry which is preliminary data.</text>
</comment>
<feature type="non-terminal residue" evidence="4">
    <location>
        <position position="1"/>
    </location>
</feature>
<dbReference type="EMBL" id="NMUH01001314">
    <property type="protein sequence ID" value="MQL91198.1"/>
    <property type="molecule type" value="Genomic_DNA"/>
</dbReference>
<dbReference type="Pfam" id="PF02298">
    <property type="entry name" value="Cu_bind_like"/>
    <property type="match status" value="1"/>
</dbReference>
<dbReference type="SUPFAM" id="SSF49503">
    <property type="entry name" value="Cupredoxins"/>
    <property type="match status" value="1"/>
</dbReference>
<dbReference type="InterPro" id="IPR039391">
    <property type="entry name" value="Phytocyanin-like"/>
</dbReference>
<name>A0A843V546_COLES</name>
<feature type="compositionally biased region" description="Pro residues" evidence="1">
    <location>
        <begin position="135"/>
        <end position="147"/>
    </location>
</feature>
<organism evidence="4 5">
    <name type="scientific">Colocasia esculenta</name>
    <name type="common">Wild taro</name>
    <name type="synonym">Arum esculentum</name>
    <dbReference type="NCBI Taxonomy" id="4460"/>
    <lineage>
        <taxon>Eukaryota</taxon>
        <taxon>Viridiplantae</taxon>
        <taxon>Streptophyta</taxon>
        <taxon>Embryophyta</taxon>
        <taxon>Tracheophyta</taxon>
        <taxon>Spermatophyta</taxon>
        <taxon>Magnoliopsida</taxon>
        <taxon>Liliopsida</taxon>
        <taxon>Araceae</taxon>
        <taxon>Aroideae</taxon>
        <taxon>Colocasieae</taxon>
        <taxon>Colocasia</taxon>
    </lineage>
</organism>
<proteinExistence type="predicted"/>
<evidence type="ECO:0000313" key="4">
    <source>
        <dbReference type="EMBL" id="MQL91198.1"/>
    </source>
</evidence>
<dbReference type="AlphaFoldDB" id="A0A843V546"/>
<dbReference type="PANTHER" id="PTHR33021">
    <property type="entry name" value="BLUE COPPER PROTEIN"/>
    <property type="match status" value="1"/>
</dbReference>
<evidence type="ECO:0000259" key="3">
    <source>
        <dbReference type="PROSITE" id="PS51485"/>
    </source>
</evidence>
<evidence type="ECO:0000313" key="5">
    <source>
        <dbReference type="Proteomes" id="UP000652761"/>
    </source>
</evidence>
<dbReference type="PANTHER" id="PTHR33021:SF234">
    <property type="entry name" value="EARLY NODULIN-LIKE PROTEIN 7"/>
    <property type="match status" value="1"/>
</dbReference>
<feature type="chain" id="PRO_5032290852" description="Phytocyanin domain-containing protein" evidence="2">
    <location>
        <begin position="18"/>
        <end position="156"/>
    </location>
</feature>
<evidence type="ECO:0000256" key="2">
    <source>
        <dbReference type="SAM" id="SignalP"/>
    </source>
</evidence>
<feature type="signal peptide" evidence="2">
    <location>
        <begin position="1"/>
        <end position="17"/>
    </location>
</feature>
<dbReference type="Gene3D" id="2.60.40.420">
    <property type="entry name" value="Cupredoxins - blue copper proteins"/>
    <property type="match status" value="1"/>
</dbReference>
<keyword evidence="2" id="KW-0732">Signal</keyword>
<dbReference type="PROSITE" id="PS51485">
    <property type="entry name" value="PHYTOCYANIN"/>
    <property type="match status" value="1"/>
</dbReference>
<dbReference type="GO" id="GO:0005886">
    <property type="term" value="C:plasma membrane"/>
    <property type="evidence" value="ECO:0007669"/>
    <property type="project" value="TreeGrafter"/>
</dbReference>
<dbReference type="InterPro" id="IPR003245">
    <property type="entry name" value="Phytocyanin_dom"/>
</dbReference>
<sequence length="156" mass="17567">RGATIMAACFMLPLARGVAVVVASKQFKIRGDERWHLPNAKNTYMYVLWAGRTSLQVEDSIYFDYSNGSTLLVDKRGYYHCNTTNVTTAFHDGKIVFNLDKLNLLYFISGEPRHCKNGQCLIIHVRSLAPSHHQPSPPPCRRLPSSPPSQSSLYRA</sequence>
<accession>A0A843V546</accession>
<dbReference type="InterPro" id="IPR008972">
    <property type="entry name" value="Cupredoxin"/>
</dbReference>
<feature type="region of interest" description="Disordered" evidence="1">
    <location>
        <begin position="132"/>
        <end position="156"/>
    </location>
</feature>
<keyword evidence="5" id="KW-1185">Reference proteome</keyword>
<protein>
    <recommendedName>
        <fullName evidence="3">Phytocyanin domain-containing protein</fullName>
    </recommendedName>
</protein>
<gene>
    <name evidence="4" type="ORF">Taro_023812</name>
</gene>
<feature type="domain" description="Phytocyanin" evidence="3">
    <location>
        <begin position="25"/>
        <end position="127"/>
    </location>
</feature>
<dbReference type="GO" id="GO:0009055">
    <property type="term" value="F:electron transfer activity"/>
    <property type="evidence" value="ECO:0007669"/>
    <property type="project" value="InterPro"/>
</dbReference>
<reference evidence="4" key="1">
    <citation type="submission" date="2017-07" db="EMBL/GenBank/DDBJ databases">
        <title>Taro Niue Genome Assembly and Annotation.</title>
        <authorList>
            <person name="Atibalentja N."/>
            <person name="Keating K."/>
            <person name="Fields C.J."/>
        </authorList>
    </citation>
    <scope>NUCLEOTIDE SEQUENCE</scope>
    <source>
        <strain evidence="4">Niue_2</strain>
        <tissue evidence="4">Leaf</tissue>
    </source>
</reference>
<evidence type="ECO:0000256" key="1">
    <source>
        <dbReference type="SAM" id="MobiDB-lite"/>
    </source>
</evidence>
<dbReference type="Proteomes" id="UP000652761">
    <property type="component" value="Unassembled WGS sequence"/>
</dbReference>
<dbReference type="OrthoDB" id="1933543at2759"/>